<feature type="compositionally biased region" description="Low complexity" evidence="1">
    <location>
        <begin position="279"/>
        <end position="291"/>
    </location>
</feature>
<feature type="region of interest" description="Disordered" evidence="1">
    <location>
        <begin position="253"/>
        <end position="291"/>
    </location>
</feature>
<gene>
    <name evidence="2" type="ORF">NP233_g3123</name>
</gene>
<proteinExistence type="predicted"/>
<organism evidence="2 3">
    <name type="scientific">Leucocoprinus birnbaumii</name>
    <dbReference type="NCBI Taxonomy" id="56174"/>
    <lineage>
        <taxon>Eukaryota</taxon>
        <taxon>Fungi</taxon>
        <taxon>Dikarya</taxon>
        <taxon>Basidiomycota</taxon>
        <taxon>Agaricomycotina</taxon>
        <taxon>Agaricomycetes</taxon>
        <taxon>Agaricomycetidae</taxon>
        <taxon>Agaricales</taxon>
        <taxon>Agaricineae</taxon>
        <taxon>Agaricaceae</taxon>
        <taxon>Leucocoprinus</taxon>
    </lineage>
</organism>
<reference evidence="2" key="1">
    <citation type="submission" date="2022-07" db="EMBL/GenBank/DDBJ databases">
        <title>Genome Sequence of Leucocoprinus birnbaumii.</title>
        <authorList>
            <person name="Buettner E."/>
        </authorList>
    </citation>
    <scope>NUCLEOTIDE SEQUENCE</scope>
    <source>
        <strain evidence="2">VT141</strain>
    </source>
</reference>
<evidence type="ECO:0000313" key="3">
    <source>
        <dbReference type="Proteomes" id="UP001213000"/>
    </source>
</evidence>
<feature type="region of interest" description="Disordered" evidence="1">
    <location>
        <begin position="1258"/>
        <end position="1310"/>
    </location>
</feature>
<sequence length="1479" mass="162977">MSLALRVPLTRSAGSLPPRRLHPRRGLLTLNFGSASGEPGGSRRLIVLSAFLGGATVTAVGGYAFYHWSGLKTAVDIVRHPIAAFKRFKMPRDAAIESELDVQAETSAQVLAALRQIAKIYVSPIPGAGILVDLAFNEIEKAVEAHKDEAGAILRSAFNEVQEAIKARGGNTKEAAWDVLAILRDKLGQIQDLTSAAGRDRIGPIFESIPGFHEHAPRYISGVRDSLLPTYQMGLEKGKGVLLGLSRRLKPTTSQEDSVLSAVEPASPSPPAQKEDNSQETSSEQSSLTQASKYTKCLNSGRIHGAPILPLKSRPTQTFFYASPVCGLGWKFDISRVFQFEVSPTNADIQERRSHINVAFTANQCQRMQFKDLLIADKVTFDGGSVPQPAASELFTLADISEHLDLGTYDEPFPHPDSTALEISIEFSTSDQITFPFKPSSALTLALALTVGQPRPIYGNAATLIETSTYFKDLLSESHFRGGVLCDIYDDPQEVLEKLSPAFDSLPLSDDSIPTSSCIKAPERKVQVHAYAIGGTAYRTRLVPTTACSPKLMYRSSDYVRMSLDLDASATDLYTIPSYDEIIEMEAAYLLSHFLPHVSSGIDASLELIVNGLKPHYYRTVAFTIKRLYGEDVTTAWRNTLRHNGSDVLSASMYVILSIYILKGTRKAELASIPAPKASLRDPEDIFGRVAISWALSQTISQTMPQVSCFQITCPISRSWHSRNDLFISRCGLGWKFDFIREYSFATSSSPDIQEKRGLISVTIWSDFCRHMPYCNLMMHADAKFYGQKGDAPAIATGETSDRWACQIRFVQYSTQYYAELARIRLSSIVIRERPQPESYDYSADSELEDEILPSPRKSSPPCVKPRSEEGDPILKLGSTASNSVAGSDVPLPFEETKESAEAARLDAQAVRPLPTRYDEIIELEADYLVNHFTTEGTGKGAATTGRGPSHIQSVGEPYIHAIALEGRCVTVLKYSLLASLKPRGNLYFSPAVHTASSSFLAKYEQLGRIPRSIRLKVIDQQRSSLAEMTTQIQKTRQDQWDANPARVTSYFQFSLPSWSFGSNYYSPTCGFGWRFYASISSYSGNQATLNMFWEPYHCAGMSLKLTQSVQVSGIGGSQGYQNTYNSYMQNGVQTIVSGYRVDRNSQPEVTVSLLFDSSFSLCLPELSAPPPQTKARAVLLDLIRISSRKPSPADTKIYLYSAKKGHRAARPKPLFGNSNLLRDSATYWENMLSEIGFKHGVPCDLFVDDPEVLQKLSSDDYDYDSDSDLDSIVDEQDPGAEKNITAGMSGLSIDENGDKSKASSSTPVSDAKVSTAPGLAYAVNGTAYRTMEAYIIFAYTGEIEFEPLGSSKRLEMVRGTRKSSSEVTGCSPKSMYRFADYAGIPGLKAKAKTGIEKGLTKENIVSELFSSFTSKYDDIIEMETEFLIKNFTDEVERAFNVVLHTKEYQSRTLIFALKRLRGGNVQTAWDMVNSSTTS</sequence>
<feature type="compositionally biased region" description="Acidic residues" evidence="1">
    <location>
        <begin position="1260"/>
        <end position="1279"/>
    </location>
</feature>
<protein>
    <submittedName>
        <fullName evidence="2">Uncharacterized protein</fullName>
    </submittedName>
</protein>
<dbReference type="Proteomes" id="UP001213000">
    <property type="component" value="Unassembled WGS sequence"/>
</dbReference>
<evidence type="ECO:0000256" key="1">
    <source>
        <dbReference type="SAM" id="MobiDB-lite"/>
    </source>
</evidence>
<comment type="caution">
    <text evidence="2">The sequence shown here is derived from an EMBL/GenBank/DDBJ whole genome shotgun (WGS) entry which is preliminary data.</text>
</comment>
<dbReference type="EMBL" id="JANIEX010000144">
    <property type="protein sequence ID" value="KAJ3572389.1"/>
    <property type="molecule type" value="Genomic_DNA"/>
</dbReference>
<keyword evidence="3" id="KW-1185">Reference proteome</keyword>
<feature type="region of interest" description="Disordered" evidence="1">
    <location>
        <begin position="840"/>
        <end position="890"/>
    </location>
</feature>
<evidence type="ECO:0000313" key="2">
    <source>
        <dbReference type="EMBL" id="KAJ3572389.1"/>
    </source>
</evidence>
<name>A0AAD5VZP6_9AGAR</name>
<accession>A0AAD5VZP6</accession>